<dbReference type="Proteomes" id="UP001152795">
    <property type="component" value="Unassembled WGS sequence"/>
</dbReference>
<dbReference type="Pfam" id="PF00078">
    <property type="entry name" value="RVT_1"/>
    <property type="match status" value="1"/>
</dbReference>
<organism evidence="2 3">
    <name type="scientific">Paramuricea clavata</name>
    <name type="common">Red gorgonian</name>
    <name type="synonym">Violescent sea-whip</name>
    <dbReference type="NCBI Taxonomy" id="317549"/>
    <lineage>
        <taxon>Eukaryota</taxon>
        <taxon>Metazoa</taxon>
        <taxon>Cnidaria</taxon>
        <taxon>Anthozoa</taxon>
        <taxon>Octocorallia</taxon>
        <taxon>Malacalcyonacea</taxon>
        <taxon>Plexauridae</taxon>
        <taxon>Paramuricea</taxon>
    </lineage>
</organism>
<proteinExistence type="predicted"/>
<dbReference type="FunFam" id="3.30.70.270:FF:000020">
    <property type="entry name" value="Transposon Tf2-6 polyprotein-like Protein"/>
    <property type="match status" value="1"/>
</dbReference>
<protein>
    <submittedName>
        <fullName evidence="2">Retrovirus-related Pol poly from transposon 412, partial</fullName>
    </submittedName>
</protein>
<reference evidence="2" key="1">
    <citation type="submission" date="2020-04" db="EMBL/GenBank/DDBJ databases">
        <authorList>
            <person name="Alioto T."/>
            <person name="Alioto T."/>
            <person name="Gomez Garrido J."/>
        </authorList>
    </citation>
    <scope>NUCLEOTIDE SEQUENCE</scope>
    <source>
        <strain evidence="2">A484AB</strain>
    </source>
</reference>
<dbReference type="InterPro" id="IPR050951">
    <property type="entry name" value="Retrovirus_Pol_polyprotein"/>
</dbReference>
<dbReference type="InterPro" id="IPR043502">
    <property type="entry name" value="DNA/RNA_pol_sf"/>
</dbReference>
<dbReference type="InterPro" id="IPR000477">
    <property type="entry name" value="RT_dom"/>
</dbReference>
<keyword evidence="3" id="KW-1185">Reference proteome</keyword>
<evidence type="ECO:0000259" key="1">
    <source>
        <dbReference type="Pfam" id="PF00078"/>
    </source>
</evidence>
<evidence type="ECO:0000313" key="3">
    <source>
        <dbReference type="Proteomes" id="UP001152795"/>
    </source>
</evidence>
<dbReference type="SUPFAM" id="SSF56672">
    <property type="entry name" value="DNA/RNA polymerases"/>
    <property type="match status" value="1"/>
</dbReference>
<dbReference type="AlphaFoldDB" id="A0A6S7LL48"/>
<dbReference type="Gene3D" id="3.10.10.10">
    <property type="entry name" value="HIV Type 1 Reverse Transcriptase, subunit A, domain 1"/>
    <property type="match status" value="1"/>
</dbReference>
<dbReference type="OrthoDB" id="6091153at2759"/>
<dbReference type="PANTHER" id="PTHR37984">
    <property type="entry name" value="PROTEIN CBG26694"/>
    <property type="match status" value="1"/>
</dbReference>
<dbReference type="EMBL" id="CACRXK020019790">
    <property type="protein sequence ID" value="CAB4034069.1"/>
    <property type="molecule type" value="Genomic_DNA"/>
</dbReference>
<sequence length="466" mass="52181">MDHSREEKESVGHVVRNIISNGIVGCTMPRRSVLSRKTSKSRVKGVGPDDIGESCILGLDLLQQQRCQLNITVGILSMGNVQVHLLYPLTYDLNMLCYRVIALEDINIQSHTEAVIPAKVVDYTGKNGWGIIEPADEESSPGVFIGKVLTKLTNEPTIVPIRMVNVTEETRKVLAGTDLAKCETVSFVVCPDFENCFEESTTRNEIPKHLAELYESSTKDLIITGSAKPIKQPPRRLPLAKRDVACQAVDKMLKGGVIETSTSPWSSTVVLVAKKNGTLRFCVDYRKLNDATIKDSYPLPKIDDTLDALGGSQWFSMLDLKSGFGKLLWIPQTKKKRHSALAGVYGIFETFSEQLENLRKVFTYLRKANLKLSPEKCNLFRREVKYLGHIISCKGVGTGPANINSVKDWPRPTYLAEMRSFFGLCSYYRTFIRNFAEIANPLTRLTQKDVQFVCDSEAENAFQQMK</sequence>
<gene>
    <name evidence="2" type="ORF">PACLA_8A043334</name>
</gene>
<accession>A0A6S7LL48</accession>
<comment type="caution">
    <text evidence="2">The sequence shown here is derived from an EMBL/GenBank/DDBJ whole genome shotgun (WGS) entry which is preliminary data.</text>
</comment>
<feature type="domain" description="Reverse transcriptase" evidence="1">
    <location>
        <begin position="273"/>
        <end position="336"/>
    </location>
</feature>
<dbReference type="PANTHER" id="PTHR37984:SF5">
    <property type="entry name" value="PROTEIN NYNRIN-LIKE"/>
    <property type="match status" value="1"/>
</dbReference>
<evidence type="ECO:0000313" key="2">
    <source>
        <dbReference type="EMBL" id="CAB4034069.1"/>
    </source>
</evidence>
<dbReference type="InterPro" id="IPR043128">
    <property type="entry name" value="Rev_trsase/Diguanyl_cyclase"/>
</dbReference>
<name>A0A6S7LL48_PARCT</name>
<dbReference type="CDD" id="cd01647">
    <property type="entry name" value="RT_LTR"/>
    <property type="match status" value="1"/>
</dbReference>
<dbReference type="Gene3D" id="3.30.70.270">
    <property type="match status" value="3"/>
</dbReference>
<feature type="non-terminal residue" evidence="2">
    <location>
        <position position="1"/>
    </location>
</feature>